<feature type="chain" id="PRO_5047137337" evidence="2">
    <location>
        <begin position="27"/>
        <end position="482"/>
    </location>
</feature>
<evidence type="ECO:0000256" key="2">
    <source>
        <dbReference type="SAM" id="SignalP"/>
    </source>
</evidence>
<evidence type="ECO:0000256" key="1">
    <source>
        <dbReference type="SAM" id="MobiDB-lite"/>
    </source>
</evidence>
<proteinExistence type="predicted"/>
<accession>A0ABT5AIU4</accession>
<evidence type="ECO:0000313" key="4">
    <source>
        <dbReference type="Proteomes" id="UP001211249"/>
    </source>
</evidence>
<keyword evidence="4" id="KW-1185">Reference proteome</keyword>
<gene>
    <name evidence="3" type="ORF">PN451_11385</name>
</gene>
<name>A0ABT5AIU4_9CYAN</name>
<dbReference type="Proteomes" id="UP001211249">
    <property type="component" value="Unassembled WGS sequence"/>
</dbReference>
<organism evidence="3 4">
    <name type="scientific">Dolichospermum planctonicum CS-1226</name>
    <dbReference type="NCBI Taxonomy" id="3021751"/>
    <lineage>
        <taxon>Bacteria</taxon>
        <taxon>Bacillati</taxon>
        <taxon>Cyanobacteriota</taxon>
        <taxon>Cyanophyceae</taxon>
        <taxon>Nostocales</taxon>
        <taxon>Aphanizomenonaceae</taxon>
        <taxon>Dolichospermum</taxon>
        <taxon>Dolichospermum planctonicum</taxon>
    </lineage>
</organism>
<feature type="compositionally biased region" description="Gly residues" evidence="1">
    <location>
        <begin position="120"/>
        <end position="130"/>
    </location>
</feature>
<reference evidence="3 4" key="1">
    <citation type="submission" date="2023-01" db="EMBL/GenBank/DDBJ databases">
        <title>Genomes from the Australian National Cyanobacteria Reference Collection.</title>
        <authorList>
            <person name="Willis A."/>
            <person name="Lee E.M.F."/>
        </authorList>
    </citation>
    <scope>NUCLEOTIDE SEQUENCE [LARGE SCALE GENOMIC DNA]</scope>
    <source>
        <strain evidence="3 4">CS-1226</strain>
    </source>
</reference>
<feature type="signal peptide" evidence="2">
    <location>
        <begin position="1"/>
        <end position="26"/>
    </location>
</feature>
<feature type="region of interest" description="Disordered" evidence="1">
    <location>
        <begin position="80"/>
        <end position="130"/>
    </location>
</feature>
<evidence type="ECO:0000313" key="3">
    <source>
        <dbReference type="EMBL" id="MDB9536421.1"/>
    </source>
</evidence>
<comment type="caution">
    <text evidence="3">The sequence shown here is derived from an EMBL/GenBank/DDBJ whole genome shotgun (WGS) entry which is preliminary data.</text>
</comment>
<sequence>MHKNFRYQLPFLLTFCLFTNISPVPAAVVCPTNVKESKIAGLFDILLNIVNVGRNGRSGQNGKDGSSSTSQTIYADGSPLNLDLSGKDGQDGEDGGFGSQPSCGQYGSQGGNNDVYAPSGGNGGHGGNGGNGGHGGDLTVYYSNLADLKKIALRAVGGKGGRGGRGGQGTLGCSFSQRSWVREVCVGNPGTPNRQCTQKVYNCYDGRYGSSGVNGRDGKPGRLGILSIVNSKAALVDDQPTAEIAISQLVNQQFSLSKNKWQIRQGAKSLLATGSILADEYREFEQRLEGSFKLVWREKQPITNFANPSVKITLNDGKEIDISFPEYLWIDGNSKTTGSLTEYNVNRAILQKDVTRLAVAELANSKQNLVLRIVDLAGHSDVINTKFIIKYQFHDHVDDYVNPETVYAGEIPPELVSRSYNNFNLALGKLNIPSIALNPGINVNIEVVAIRSLAGRSTQQKIRWQGVIRKRQTGKIRKLIEE</sequence>
<dbReference type="EMBL" id="JAQMUC010000062">
    <property type="protein sequence ID" value="MDB9536421.1"/>
    <property type="molecule type" value="Genomic_DNA"/>
</dbReference>
<dbReference type="RefSeq" id="WP_271796224.1">
    <property type="nucleotide sequence ID" value="NZ_JAQMUC010000062.1"/>
</dbReference>
<keyword evidence="2" id="KW-0732">Signal</keyword>
<protein>
    <submittedName>
        <fullName evidence="3">Collagen-like protein</fullName>
    </submittedName>
</protein>